<evidence type="ECO:0000313" key="1">
    <source>
        <dbReference type="EMBL" id="MEV4288469.1"/>
    </source>
</evidence>
<organism evidence="1 2">
    <name type="scientific">Nonomuraea bangladeshensis</name>
    <dbReference type="NCBI Taxonomy" id="404385"/>
    <lineage>
        <taxon>Bacteria</taxon>
        <taxon>Bacillati</taxon>
        <taxon>Actinomycetota</taxon>
        <taxon>Actinomycetes</taxon>
        <taxon>Streptosporangiales</taxon>
        <taxon>Streptosporangiaceae</taxon>
        <taxon>Nonomuraea</taxon>
    </lineage>
</organism>
<evidence type="ECO:0000313" key="2">
    <source>
        <dbReference type="Proteomes" id="UP001552427"/>
    </source>
</evidence>
<gene>
    <name evidence="1" type="ORF">AB0K40_23405</name>
</gene>
<reference evidence="1 2" key="1">
    <citation type="submission" date="2024-06" db="EMBL/GenBank/DDBJ databases">
        <title>The Natural Products Discovery Center: Release of the First 8490 Sequenced Strains for Exploring Actinobacteria Biosynthetic Diversity.</title>
        <authorList>
            <person name="Kalkreuter E."/>
            <person name="Kautsar S.A."/>
            <person name="Yang D."/>
            <person name="Bader C.D."/>
            <person name="Teijaro C.N."/>
            <person name="Fluegel L."/>
            <person name="Davis C.M."/>
            <person name="Simpson J.R."/>
            <person name="Lauterbach L."/>
            <person name="Steele A.D."/>
            <person name="Gui C."/>
            <person name="Meng S."/>
            <person name="Li G."/>
            <person name="Viehrig K."/>
            <person name="Ye F."/>
            <person name="Su P."/>
            <person name="Kiefer A.F."/>
            <person name="Nichols A."/>
            <person name="Cepeda A.J."/>
            <person name="Yan W."/>
            <person name="Fan B."/>
            <person name="Jiang Y."/>
            <person name="Adhikari A."/>
            <person name="Zheng C.-J."/>
            <person name="Schuster L."/>
            <person name="Cowan T.M."/>
            <person name="Smanski M.J."/>
            <person name="Chevrette M.G."/>
            <person name="De Carvalho L.P.S."/>
            <person name="Shen B."/>
        </authorList>
    </citation>
    <scope>NUCLEOTIDE SEQUENCE [LARGE SCALE GENOMIC DNA]</scope>
    <source>
        <strain evidence="1 2">NPDC049574</strain>
    </source>
</reference>
<dbReference type="Gene3D" id="3.40.50.300">
    <property type="entry name" value="P-loop containing nucleotide triphosphate hydrolases"/>
    <property type="match status" value="1"/>
</dbReference>
<dbReference type="InterPro" id="IPR027417">
    <property type="entry name" value="P-loop_NTPase"/>
</dbReference>
<evidence type="ECO:0008006" key="3">
    <source>
        <dbReference type="Google" id="ProtNLM"/>
    </source>
</evidence>
<dbReference type="Proteomes" id="UP001552427">
    <property type="component" value="Unassembled WGS sequence"/>
</dbReference>
<comment type="caution">
    <text evidence="1">The sequence shown here is derived from an EMBL/GenBank/DDBJ whole genome shotgun (WGS) entry which is preliminary data.</text>
</comment>
<dbReference type="SUPFAM" id="SSF52540">
    <property type="entry name" value="P-loop containing nucleoside triphosphate hydrolases"/>
    <property type="match status" value="1"/>
</dbReference>
<protein>
    <recommendedName>
        <fullName evidence="3">ATP-binding protein</fullName>
    </recommendedName>
</protein>
<dbReference type="RefSeq" id="WP_364453364.1">
    <property type="nucleotide sequence ID" value="NZ_JBFARM010000007.1"/>
</dbReference>
<name>A0ABV3H7I4_9ACTN</name>
<sequence length="1230" mass="137259">MAAHPTSRAPKPATEQPGNSFKYLYWRLTDKEFQQLCAALLRHKYDNVRCFPVGMADEGIDAIANGDIIYQVKWSSKVEQNPDTWLSGTIDDERKKITRLVREKRISRYILMTSVAGTTTATGAGSIQKLQKDLSKYTAEFGIPVECWWQSDIDAEVDAAPDAIKWSYQEMLAGVEAMRYLIHGSQVDGEAAKMRDTVLHVMASQWRDDSKIKFSQVDVDRINVVDLFVDVQASLQAPPRNAIEQFSSMQNHKAYESLGAVAYMLRTTAPLTYLLGVPGQGKSTLGQYLSQIHRAAILPGDMHGDRKPPHDFIDDPKLPLRVDLKDYAAWISGHDPFGDEDPPKKPRWRKRGQRSLELFLADFCSAHSGGRDVVVEQVQSMLARYPTLLVLDGLDEVADPDLRAIMVEQINLTATRMGAAENVRRFQILVTARPNASGLAEPDEDIFQTLRLEPLSHTLQNEFVNKWCDVNDVHGVDRRKLRRTFHDRTALDHIAQLADNPMQLTILLFLISRKGDAVPVSRTPLYSDYMGTLLDREVNKRQIDREQIPRVVEVTSFLGWHMHAGVEIESNAGRMIVQDIEAALLVYFFRTQGPGREVKDLFKAVTDRFWALTSKVDGTFEFAVQPVREYFAAKFLAEWAGHDRRDALPKQDVLRQLIDRTYWLNTARFYAGFAPPNELAGLRYGLEDALMERRHPLQERVAAWALLGDGIFANNSRVQQDVVRLLIDDLSLRLISDHPEASVNFPRLSRKSGGEDMTFALMRDLASNPDSDLSEARVSILRQHLPLDQKNFAEWWTPQLQAAIGKPEETSWLKIGGNFGVPRLLHAEASRLKLDSPEACQAALHAGASPEEGSGQGKALLRAVLDGWCSDVATSSSSEAGTLLRAMRPQWYHQLNEKSRTGPSAPTEHLWVSDRDRSSRSSAWNALLDLNPQYRALKRAANTRGRGQKGTTEPWQNPAREIARLHGPCWLAAEIAIIGAATQDIIGSGSVDRDGQPFGENVDYGTFVLEVHRHPVSEWWYAMHETYSDSLSHQTWSLALLATASTEIVIEHIGRIDACLSEATDSEFFAIASSASRLGVTQPQRRLEARAMEVAAGLSQRTVLLLSHFVAGLSSLDPLTPLTDSELAALATPQAASWPIARAVTARLLDSPSPTLLDALAALGPLSRVQFPHRAISPGEDVIAAILDSPARYPCSWVMAAERWHSMANEDGALEQVVLEREWVPKVPRG</sequence>
<accession>A0ABV3H7I4</accession>
<proteinExistence type="predicted"/>
<dbReference type="EMBL" id="JBFARM010000007">
    <property type="protein sequence ID" value="MEV4288469.1"/>
    <property type="molecule type" value="Genomic_DNA"/>
</dbReference>
<keyword evidence="2" id="KW-1185">Reference proteome</keyword>